<dbReference type="InterPro" id="IPR051179">
    <property type="entry name" value="WD_repeat_multifunction"/>
</dbReference>
<protein>
    <submittedName>
        <fullName evidence="3">WD40-repeat-containing domain</fullName>
    </submittedName>
</protein>
<dbReference type="InterPro" id="IPR036322">
    <property type="entry name" value="WD40_repeat_dom_sf"/>
</dbReference>
<accession>A0A0V0QNH8</accession>
<dbReference type="OMA" id="SITCIRV"/>
<dbReference type="InterPro" id="IPR015943">
    <property type="entry name" value="WD40/YVTN_repeat-like_dom_sf"/>
</dbReference>
<evidence type="ECO:0000256" key="1">
    <source>
        <dbReference type="ARBA" id="ARBA00022574"/>
    </source>
</evidence>
<dbReference type="AlphaFoldDB" id="A0A0V0QNH8"/>
<dbReference type="SUPFAM" id="SSF50978">
    <property type="entry name" value="WD40 repeat-like"/>
    <property type="match status" value="1"/>
</dbReference>
<keyword evidence="1" id="KW-0853">WD repeat</keyword>
<comment type="caution">
    <text evidence="3">The sequence shown here is derived from an EMBL/GenBank/DDBJ whole genome shotgun (WGS) entry which is preliminary data.</text>
</comment>
<organism evidence="3 4">
    <name type="scientific">Pseudocohnilembus persalinus</name>
    <name type="common">Ciliate</name>
    <dbReference type="NCBI Taxonomy" id="266149"/>
    <lineage>
        <taxon>Eukaryota</taxon>
        <taxon>Sar</taxon>
        <taxon>Alveolata</taxon>
        <taxon>Ciliophora</taxon>
        <taxon>Intramacronucleata</taxon>
        <taxon>Oligohymenophorea</taxon>
        <taxon>Scuticociliatia</taxon>
        <taxon>Philasterida</taxon>
        <taxon>Pseudocohnilembidae</taxon>
        <taxon>Pseudocohnilembus</taxon>
    </lineage>
</organism>
<dbReference type="PANTHER" id="PTHR19857">
    <property type="entry name" value="MITOCHONDRIAL DIVISION PROTEIN 1-RELATED"/>
    <property type="match status" value="1"/>
</dbReference>
<dbReference type="SUPFAM" id="SSF50969">
    <property type="entry name" value="YVTN repeat-like/Quinoprotein amine dehydrogenase"/>
    <property type="match status" value="1"/>
</dbReference>
<keyword evidence="4" id="KW-1185">Reference proteome</keyword>
<evidence type="ECO:0000256" key="2">
    <source>
        <dbReference type="ARBA" id="ARBA00022737"/>
    </source>
</evidence>
<gene>
    <name evidence="3" type="ORF">PPERSA_04749</name>
</gene>
<dbReference type="Proteomes" id="UP000054937">
    <property type="component" value="Unassembled WGS sequence"/>
</dbReference>
<dbReference type="Gene3D" id="2.130.10.10">
    <property type="entry name" value="YVTN repeat-like/Quinoprotein amine dehydrogenase"/>
    <property type="match status" value="2"/>
</dbReference>
<dbReference type="InterPro" id="IPR011044">
    <property type="entry name" value="Quino_amine_DH_bsu"/>
</dbReference>
<dbReference type="EMBL" id="LDAU01000124">
    <property type="protein sequence ID" value="KRX03871.1"/>
    <property type="molecule type" value="Genomic_DNA"/>
</dbReference>
<dbReference type="InterPro" id="IPR001680">
    <property type="entry name" value="WD40_rpt"/>
</dbReference>
<evidence type="ECO:0000313" key="3">
    <source>
        <dbReference type="EMBL" id="KRX03871.1"/>
    </source>
</evidence>
<evidence type="ECO:0000313" key="4">
    <source>
        <dbReference type="Proteomes" id="UP000054937"/>
    </source>
</evidence>
<sequence length="652" mass="74534">MLPSGLNLIVYDILNLKKTQCLSYNSDAIFVLIQNDNFIFSIGFSGETIILNKQNLQQVGKFKTKGRSIRFASANKKYLILSCEVSPNQNSDNQDVDLQQQQGQLEIYDIQDVQNIYFIGQINGAYRFGQLSTNNPNLIVSILETENNNKIPKQNHNTVIQYDIKKMELINILPQQFHGDTIYASQENNLFVFLTSQRLLAIFDENQQKLKVIEIKSSGSILSATINNGIFYACPANNYLLEINIQKYEDLQSQINYQNTNEINNENLYKVQKQNTLALSSRNYHLQIIQSTHNSQTLMVFNEDGLFTYDLEKKQVIANRQEASITCVGLSTDKEEKIVAVGDFVGNVLFYVNNEDFNSMPLKQIQVPDSVRCLEFSHCDNYLLIGCMNGAVYRFDIQNIHSEINSVPKQILQINGTITDIKCSHIQNSEIKYLIADTSGFITIYNDLSSQTINIKQIQKYHAHKAQDKESIMNPQLFGSLHIKSEIWKAVWGYNTQNFIATCSEDQTGRIHAFNEDNFQVDLCQTLEGYSLACTAIDWQMMDQNIGELYVQCSDDQTIGIYSPSNNFKKLKTLNTRFINEWHTLTYLALEKNGKHLAIGGQSGYLFIYDIMEEKWVYAEKIHLGGIEGLIWKNNKIITCSSDCTINMFTIK</sequence>
<proteinExistence type="predicted"/>
<name>A0A0V0QNH8_PSEPJ</name>
<reference evidence="3 4" key="1">
    <citation type="journal article" date="2015" name="Sci. Rep.">
        <title>Genome of the facultative scuticociliatosis pathogen Pseudocohnilembus persalinus provides insight into its virulence through horizontal gene transfer.</title>
        <authorList>
            <person name="Xiong J."/>
            <person name="Wang G."/>
            <person name="Cheng J."/>
            <person name="Tian M."/>
            <person name="Pan X."/>
            <person name="Warren A."/>
            <person name="Jiang C."/>
            <person name="Yuan D."/>
            <person name="Miao W."/>
        </authorList>
    </citation>
    <scope>NUCLEOTIDE SEQUENCE [LARGE SCALE GENOMIC DNA]</scope>
    <source>
        <strain evidence="3">36N120E</strain>
    </source>
</reference>
<dbReference type="OrthoDB" id="312762at2759"/>
<dbReference type="InParanoid" id="A0A0V0QNH8"/>
<keyword evidence="2" id="KW-0677">Repeat</keyword>
<dbReference type="SMART" id="SM00320">
    <property type="entry name" value="WD40"/>
    <property type="match status" value="5"/>
</dbReference>